<evidence type="ECO:0008006" key="4">
    <source>
        <dbReference type="Google" id="ProtNLM"/>
    </source>
</evidence>
<reference evidence="2 3" key="1">
    <citation type="journal article" date="2024" name="Commun. Biol.">
        <title>Comparative genomic analysis of thermophilic fungi reveals convergent evolutionary adaptations and gene losses.</title>
        <authorList>
            <person name="Steindorff A.S."/>
            <person name="Aguilar-Pontes M.V."/>
            <person name="Robinson A.J."/>
            <person name="Andreopoulos B."/>
            <person name="LaButti K."/>
            <person name="Kuo A."/>
            <person name="Mondo S."/>
            <person name="Riley R."/>
            <person name="Otillar R."/>
            <person name="Haridas S."/>
            <person name="Lipzen A."/>
            <person name="Grimwood J."/>
            <person name="Schmutz J."/>
            <person name="Clum A."/>
            <person name="Reid I.D."/>
            <person name="Moisan M.C."/>
            <person name="Butler G."/>
            <person name="Nguyen T.T.M."/>
            <person name="Dewar K."/>
            <person name="Conant G."/>
            <person name="Drula E."/>
            <person name="Henrissat B."/>
            <person name="Hansel C."/>
            <person name="Singer S."/>
            <person name="Hutchinson M.I."/>
            <person name="de Vries R.P."/>
            <person name="Natvig D.O."/>
            <person name="Powell A.J."/>
            <person name="Tsang A."/>
            <person name="Grigoriev I.V."/>
        </authorList>
    </citation>
    <scope>NUCLEOTIDE SEQUENCE [LARGE SCALE GENOMIC DNA]</scope>
    <source>
        <strain evidence="2 3">CBS 494.80</strain>
    </source>
</reference>
<evidence type="ECO:0000313" key="2">
    <source>
        <dbReference type="EMBL" id="KAL2071781.1"/>
    </source>
</evidence>
<comment type="caution">
    <text evidence="2">The sequence shown here is derived from an EMBL/GenBank/DDBJ whole genome shotgun (WGS) entry which is preliminary data.</text>
</comment>
<dbReference type="EMBL" id="JAZHXI010000005">
    <property type="protein sequence ID" value="KAL2071781.1"/>
    <property type="molecule type" value="Genomic_DNA"/>
</dbReference>
<proteinExistence type="predicted"/>
<gene>
    <name evidence="2" type="ORF">VTL71DRAFT_13016</name>
</gene>
<evidence type="ECO:0000313" key="3">
    <source>
        <dbReference type="Proteomes" id="UP001595075"/>
    </source>
</evidence>
<accession>A0ABR4CQW8</accession>
<name>A0ABR4CQW8_9HELO</name>
<keyword evidence="3" id="KW-1185">Reference proteome</keyword>
<feature type="chain" id="PRO_5045086230" description="Secreted protein" evidence="1">
    <location>
        <begin position="24"/>
        <end position="105"/>
    </location>
</feature>
<keyword evidence="1" id="KW-0732">Signal</keyword>
<dbReference type="Proteomes" id="UP001595075">
    <property type="component" value="Unassembled WGS sequence"/>
</dbReference>
<evidence type="ECO:0000256" key="1">
    <source>
        <dbReference type="SAM" id="SignalP"/>
    </source>
</evidence>
<protein>
    <recommendedName>
        <fullName evidence="4">Secreted protein</fullName>
    </recommendedName>
</protein>
<organism evidence="2 3">
    <name type="scientific">Oculimacula yallundae</name>
    <dbReference type="NCBI Taxonomy" id="86028"/>
    <lineage>
        <taxon>Eukaryota</taxon>
        <taxon>Fungi</taxon>
        <taxon>Dikarya</taxon>
        <taxon>Ascomycota</taxon>
        <taxon>Pezizomycotina</taxon>
        <taxon>Leotiomycetes</taxon>
        <taxon>Helotiales</taxon>
        <taxon>Ploettnerulaceae</taxon>
        <taxon>Oculimacula</taxon>
    </lineage>
</organism>
<feature type="signal peptide" evidence="1">
    <location>
        <begin position="1"/>
        <end position="23"/>
    </location>
</feature>
<sequence length="105" mass="11926">MLPCFPLVFISLGHLSLPRQLSACLSWSAATGLNVIPPSISKEEERYQPSQQPFIAPYRMISFRLLPSIAQQTTREACIGKELLVSIRNNKVYFCFRSHRRGKTS</sequence>